<keyword evidence="2" id="KW-1185">Reference proteome</keyword>
<organism evidence="1 2">
    <name type="scientific">Phytophthora aleatoria</name>
    <dbReference type="NCBI Taxonomy" id="2496075"/>
    <lineage>
        <taxon>Eukaryota</taxon>
        <taxon>Sar</taxon>
        <taxon>Stramenopiles</taxon>
        <taxon>Oomycota</taxon>
        <taxon>Peronosporomycetes</taxon>
        <taxon>Peronosporales</taxon>
        <taxon>Peronosporaceae</taxon>
        <taxon>Phytophthora</taxon>
    </lineage>
</organism>
<dbReference type="InterPro" id="IPR002110">
    <property type="entry name" value="Ankyrin_rpt"/>
</dbReference>
<dbReference type="InterPro" id="IPR052050">
    <property type="entry name" value="SecEffector_AnkRepeat"/>
</dbReference>
<dbReference type="PANTHER" id="PTHR46586:SF3">
    <property type="entry name" value="ANKYRIN REPEAT-CONTAINING PROTEIN"/>
    <property type="match status" value="1"/>
</dbReference>
<dbReference type="PANTHER" id="PTHR46586">
    <property type="entry name" value="ANKYRIN REPEAT-CONTAINING PROTEIN"/>
    <property type="match status" value="1"/>
</dbReference>
<reference evidence="1" key="1">
    <citation type="submission" date="2021-01" db="EMBL/GenBank/DDBJ databases">
        <title>Phytophthora aleatoria, a newly-described species from Pinus radiata is distinct from Phytophthora cactorum isolates based on comparative genomics.</title>
        <authorList>
            <person name="Mcdougal R."/>
            <person name="Panda P."/>
            <person name="Williams N."/>
            <person name="Studholme D.J."/>
        </authorList>
    </citation>
    <scope>NUCLEOTIDE SEQUENCE</scope>
    <source>
        <strain evidence="1">NZFS 4037</strain>
    </source>
</reference>
<proteinExistence type="predicted"/>
<dbReference type="Proteomes" id="UP000709295">
    <property type="component" value="Unassembled WGS sequence"/>
</dbReference>
<accession>A0A8J5M5N8</accession>
<evidence type="ECO:0000313" key="2">
    <source>
        <dbReference type="Proteomes" id="UP000709295"/>
    </source>
</evidence>
<evidence type="ECO:0000313" key="1">
    <source>
        <dbReference type="EMBL" id="KAG6966572.1"/>
    </source>
</evidence>
<comment type="caution">
    <text evidence="1">The sequence shown here is derived from an EMBL/GenBank/DDBJ whole genome shotgun (WGS) entry which is preliminary data.</text>
</comment>
<protein>
    <recommendedName>
        <fullName evidence="3">Ankyrin repeat-containing domain</fullName>
    </recommendedName>
</protein>
<dbReference type="Pfam" id="PF12796">
    <property type="entry name" value="Ank_2"/>
    <property type="match status" value="1"/>
</dbReference>
<sequence>MGHLSVVQYLWTQLLEARFKGKRSASEWVIVDDKGRILDESVYGESFERGPTTLRKKCPRNKVIILMLDCGYLRRDAEAAIGAIRDLAGEDCSYYLPYRWAASWFIALHDSCKSGELECVKWLIQHPMSRRVIELIKRGKFRDDLISAAAGEGHWKIVQYLCEQQITKYLILLLDLAIRNGHVKCVEYPIDTAAQYGRLEVVQFLYNFSPRDSLAIRGVKSPSHMMLGGLTLVKLFRGLQGVVTWSYQMGAY</sequence>
<name>A0A8J5M5N8_9STRA</name>
<dbReference type="AlphaFoldDB" id="A0A8J5M5N8"/>
<gene>
    <name evidence="1" type="ORF">JG688_00006718</name>
</gene>
<evidence type="ECO:0008006" key="3">
    <source>
        <dbReference type="Google" id="ProtNLM"/>
    </source>
</evidence>
<dbReference type="EMBL" id="JAENGY010000301">
    <property type="protein sequence ID" value="KAG6966572.1"/>
    <property type="molecule type" value="Genomic_DNA"/>
</dbReference>